<organism evidence="1 2">
    <name type="scientific">Aliarcobacter butzleri</name>
    <dbReference type="NCBI Taxonomy" id="28197"/>
    <lineage>
        <taxon>Bacteria</taxon>
        <taxon>Pseudomonadati</taxon>
        <taxon>Campylobacterota</taxon>
        <taxon>Epsilonproteobacteria</taxon>
        <taxon>Campylobacterales</taxon>
        <taxon>Arcobacteraceae</taxon>
        <taxon>Aliarcobacter</taxon>
    </lineage>
</organism>
<proteinExistence type="predicted"/>
<dbReference type="RefSeq" id="WP_152018397.1">
    <property type="nucleotide sequence ID" value="NZ_CABVRJ010000005.1"/>
</dbReference>
<dbReference type="EMBL" id="JAPZCX010000023">
    <property type="protein sequence ID" value="MDN5071567.1"/>
    <property type="molecule type" value="Genomic_DNA"/>
</dbReference>
<reference evidence="1" key="2">
    <citation type="journal article" date="2023" name="Microorganisms">
        <title>Genomic Characterization of Arcobacter butzleri Strains Isolated from Various Sources in Lithuania.</title>
        <authorList>
            <person name="Uljanovas D."/>
            <person name="Golz G."/>
            <person name="Fleischmann S."/>
            <person name="Kudirkiene E."/>
            <person name="Kasetiene N."/>
            <person name="Grineviciene A."/>
            <person name="Tamuleviciene E."/>
            <person name="Aksomaitiene J."/>
            <person name="Alter T."/>
            <person name="Malakauskas M."/>
        </authorList>
    </citation>
    <scope>NUCLEOTIDE SEQUENCE</scope>
    <source>
        <strain evidence="1">RCM69</strain>
    </source>
</reference>
<dbReference type="Proteomes" id="UP001170288">
    <property type="component" value="Unassembled WGS sequence"/>
</dbReference>
<name>A0AAW7Q058_9BACT</name>
<protein>
    <submittedName>
        <fullName evidence="1">XRE family transcriptional regulator</fullName>
    </submittedName>
</protein>
<reference evidence="1" key="1">
    <citation type="submission" date="2022-12" db="EMBL/GenBank/DDBJ databases">
        <authorList>
            <person name="Uljanovas D."/>
        </authorList>
    </citation>
    <scope>NUCLEOTIDE SEQUENCE</scope>
    <source>
        <strain evidence="1">RCM69</strain>
    </source>
</reference>
<accession>A0AAW7Q058</accession>
<gene>
    <name evidence="1" type="ORF">O8C76_11085</name>
</gene>
<dbReference type="AlphaFoldDB" id="A0AAW7Q058"/>
<evidence type="ECO:0000313" key="2">
    <source>
        <dbReference type="Proteomes" id="UP001170288"/>
    </source>
</evidence>
<evidence type="ECO:0000313" key="1">
    <source>
        <dbReference type="EMBL" id="MDN5071567.1"/>
    </source>
</evidence>
<comment type="caution">
    <text evidence="1">The sequence shown here is derived from an EMBL/GenBank/DDBJ whole genome shotgun (WGS) entry which is preliminary data.</text>
</comment>
<sequence length="72" mass="8673">MLKRDEFNSLLEDACLTKIEFCELIGLEYKSVNNWGTPKIDVPKWVESWLKNYIERKKLEKIKEILKEEIKD</sequence>